<dbReference type="SUPFAM" id="SSF50182">
    <property type="entry name" value="Sm-like ribonucleoproteins"/>
    <property type="match status" value="1"/>
</dbReference>
<keyword evidence="11" id="KW-1185">Reference proteome</keyword>
<gene>
    <name evidence="10" type="ORF">SAMN05444412_11411</name>
</gene>
<dbReference type="SUPFAM" id="SSF82861">
    <property type="entry name" value="Mechanosensitive channel protein MscS (YggB), transmembrane region"/>
    <property type="match status" value="1"/>
</dbReference>
<feature type="transmembrane region" description="Helical" evidence="7">
    <location>
        <begin position="104"/>
        <end position="122"/>
    </location>
</feature>
<evidence type="ECO:0000313" key="11">
    <source>
        <dbReference type="Proteomes" id="UP000199663"/>
    </source>
</evidence>
<dbReference type="InterPro" id="IPR011014">
    <property type="entry name" value="MscS_channel_TM-2"/>
</dbReference>
<keyword evidence="3" id="KW-1003">Cell membrane</keyword>
<dbReference type="EMBL" id="FNQC01000014">
    <property type="protein sequence ID" value="SDZ42382.1"/>
    <property type="molecule type" value="Genomic_DNA"/>
</dbReference>
<evidence type="ECO:0000313" key="10">
    <source>
        <dbReference type="EMBL" id="SDZ42382.1"/>
    </source>
</evidence>
<evidence type="ECO:0000259" key="8">
    <source>
        <dbReference type="Pfam" id="PF00924"/>
    </source>
</evidence>
<feature type="transmembrane region" description="Helical" evidence="7">
    <location>
        <begin position="36"/>
        <end position="58"/>
    </location>
</feature>
<evidence type="ECO:0000256" key="3">
    <source>
        <dbReference type="ARBA" id="ARBA00022475"/>
    </source>
</evidence>
<dbReference type="InterPro" id="IPR011066">
    <property type="entry name" value="MscS_channel_C_sf"/>
</dbReference>
<protein>
    <submittedName>
        <fullName evidence="10">Mechanosensitive ion channel</fullName>
    </submittedName>
</protein>
<keyword evidence="4 7" id="KW-0812">Transmembrane</keyword>
<comment type="subcellular location">
    <subcellularLocation>
        <location evidence="1">Cell membrane</location>
        <topology evidence="1">Multi-pass membrane protein</topology>
    </subcellularLocation>
</comment>
<dbReference type="SUPFAM" id="SSF82689">
    <property type="entry name" value="Mechanosensitive channel protein MscS (YggB), C-terminal domain"/>
    <property type="match status" value="1"/>
</dbReference>
<dbReference type="InterPro" id="IPR006685">
    <property type="entry name" value="MscS_channel_2nd"/>
</dbReference>
<dbReference type="Proteomes" id="UP000199663">
    <property type="component" value="Unassembled WGS sequence"/>
</dbReference>
<dbReference type="PANTHER" id="PTHR30347:SF1">
    <property type="entry name" value="MECHANOSENSITIVE CHANNEL MSCK"/>
    <property type="match status" value="1"/>
</dbReference>
<evidence type="ECO:0000256" key="7">
    <source>
        <dbReference type="SAM" id="Phobius"/>
    </source>
</evidence>
<sequence>MEEKSSEVKKEGFSNILEFFNDFMNLRLFSMGESNLTLGLLLTLVFSIVFLFVVSEWVKKILVTKILVKYNIGPGTRQSVATIVKYILIIAGLFSILQTNGIDLSAFGILAGAVGVGIGFGLQNITNNFISGLIILFEQPIKVGDRIEVGDISGDVILISARSTTIVTNDNISVIIPNSQFIDSQVINWSHNDSKIRFNFPVGVSYKENPAKIKEILIEVANRHDGILKSPKPDVLFDEFGDNSLNFFLRVWTSEFTNKPKVLKSQLYYEIFRRFSEEGVEIPFPQRDIHIVSGMDKLKN</sequence>
<feature type="domain" description="Mechanosensitive ion channel MscS" evidence="8">
    <location>
        <begin position="124"/>
        <end position="191"/>
    </location>
</feature>
<dbReference type="Gene3D" id="1.10.287.1260">
    <property type="match status" value="1"/>
</dbReference>
<dbReference type="InterPro" id="IPR049278">
    <property type="entry name" value="MS_channel_C"/>
</dbReference>
<accession>A0A1H3SWN9</accession>
<reference evidence="10 11" key="1">
    <citation type="submission" date="2016-10" db="EMBL/GenBank/DDBJ databases">
        <authorList>
            <person name="Varghese N."/>
            <person name="Submissions S."/>
        </authorList>
    </citation>
    <scope>NUCLEOTIDE SEQUENCE [LARGE SCALE GENOMIC DNA]</scope>
    <source>
        <strain evidence="10 11">DSM 17997</strain>
    </source>
</reference>
<feature type="transmembrane region" description="Helical" evidence="7">
    <location>
        <begin position="79"/>
        <end position="98"/>
    </location>
</feature>
<dbReference type="InterPro" id="IPR023408">
    <property type="entry name" value="MscS_beta-dom_sf"/>
</dbReference>
<comment type="caution">
    <text evidence="10">The sequence shown here is derived from an EMBL/GenBank/DDBJ whole genome shotgun (WGS) entry which is preliminary data.</text>
</comment>
<proteinExistence type="inferred from homology"/>
<comment type="similarity">
    <text evidence="2">Belongs to the MscS (TC 1.A.23) family.</text>
</comment>
<dbReference type="InterPro" id="IPR010920">
    <property type="entry name" value="LSM_dom_sf"/>
</dbReference>
<evidence type="ECO:0000256" key="1">
    <source>
        <dbReference type="ARBA" id="ARBA00004651"/>
    </source>
</evidence>
<dbReference type="Gene3D" id="2.30.30.60">
    <property type="match status" value="1"/>
</dbReference>
<dbReference type="Pfam" id="PF21082">
    <property type="entry name" value="MS_channel_3rd"/>
    <property type="match status" value="1"/>
</dbReference>
<name>A0A1H3SWN9_9BACT</name>
<dbReference type="PANTHER" id="PTHR30347">
    <property type="entry name" value="POTASSIUM CHANNEL RELATED"/>
    <property type="match status" value="1"/>
</dbReference>
<evidence type="ECO:0000256" key="4">
    <source>
        <dbReference type="ARBA" id="ARBA00022692"/>
    </source>
</evidence>
<keyword evidence="6 7" id="KW-0472">Membrane</keyword>
<evidence type="ECO:0000256" key="2">
    <source>
        <dbReference type="ARBA" id="ARBA00008017"/>
    </source>
</evidence>
<dbReference type="Pfam" id="PF00924">
    <property type="entry name" value="MS_channel_2nd"/>
    <property type="match status" value="1"/>
</dbReference>
<dbReference type="InterPro" id="IPR052702">
    <property type="entry name" value="MscS-like_channel"/>
</dbReference>
<dbReference type="RefSeq" id="WP_019599177.1">
    <property type="nucleotide sequence ID" value="NZ_FNQC01000014.1"/>
</dbReference>
<keyword evidence="5 7" id="KW-1133">Transmembrane helix</keyword>
<dbReference type="Gene3D" id="3.30.70.100">
    <property type="match status" value="1"/>
</dbReference>
<evidence type="ECO:0000256" key="6">
    <source>
        <dbReference type="ARBA" id="ARBA00023136"/>
    </source>
</evidence>
<feature type="domain" description="Mechanosensitive ion channel MscS C-terminal" evidence="9">
    <location>
        <begin position="199"/>
        <end position="282"/>
    </location>
</feature>
<organism evidence="10 11">
    <name type="scientific">Rhodonellum ikkaensis</name>
    <dbReference type="NCBI Taxonomy" id="336829"/>
    <lineage>
        <taxon>Bacteria</taxon>
        <taxon>Pseudomonadati</taxon>
        <taxon>Bacteroidota</taxon>
        <taxon>Cytophagia</taxon>
        <taxon>Cytophagales</taxon>
        <taxon>Cytophagaceae</taxon>
        <taxon>Rhodonellum</taxon>
    </lineage>
</organism>
<evidence type="ECO:0000256" key="5">
    <source>
        <dbReference type="ARBA" id="ARBA00022989"/>
    </source>
</evidence>
<evidence type="ECO:0000259" key="9">
    <source>
        <dbReference type="Pfam" id="PF21082"/>
    </source>
</evidence>